<accession>A0A367J999</accession>
<dbReference type="Gene3D" id="3.60.10.10">
    <property type="entry name" value="Endonuclease/exonuclease/phosphatase"/>
    <property type="match status" value="1"/>
</dbReference>
<evidence type="ECO:0000313" key="4">
    <source>
        <dbReference type="Proteomes" id="UP000252139"/>
    </source>
</evidence>
<sequence>HFASGQANVEDRNNDFYTINEGLRFLRGRTIDSHDNIVWVSDLNYRVSLSNLEASRHAREYIHQGNIEALLHHDQLIREMNQGNVFPGYKEGLITFLPTYKYDVGTDIYDTSEKQRIPGWTDRILYKGGQLRQLQYSRAELYTSDHRPVFALFEADVITLDKEAKFKLQKEIYQSLSSIEVRQHPPELPKRKMTAPLPATKDPLVDVLIDISLDTPSQRLPPPSTDKRKWWEDGEGLPKADKTQVNTQNPFEEDLSNSHLTDGSLI</sequence>
<evidence type="ECO:0000259" key="2">
    <source>
        <dbReference type="SMART" id="SM00128"/>
    </source>
</evidence>
<dbReference type="PANTHER" id="PTHR11200:SF257">
    <property type="entry name" value="PHOSPHOINOSITIDE 5-PHOSPHATASE"/>
    <property type="match status" value="1"/>
</dbReference>
<feature type="non-terminal residue" evidence="3">
    <location>
        <position position="1"/>
    </location>
</feature>
<dbReference type="OrthoDB" id="2248459at2759"/>
<dbReference type="Proteomes" id="UP000252139">
    <property type="component" value="Unassembled WGS sequence"/>
</dbReference>
<dbReference type="AlphaFoldDB" id="A0A367J999"/>
<organism evidence="3 4">
    <name type="scientific">Rhizopus azygosporus</name>
    <name type="common">Rhizopus microsporus var. azygosporus</name>
    <dbReference type="NCBI Taxonomy" id="86630"/>
    <lineage>
        <taxon>Eukaryota</taxon>
        <taxon>Fungi</taxon>
        <taxon>Fungi incertae sedis</taxon>
        <taxon>Mucoromycota</taxon>
        <taxon>Mucoromycotina</taxon>
        <taxon>Mucoromycetes</taxon>
        <taxon>Mucorales</taxon>
        <taxon>Mucorineae</taxon>
        <taxon>Rhizopodaceae</taxon>
        <taxon>Rhizopus</taxon>
    </lineage>
</organism>
<proteinExistence type="predicted"/>
<dbReference type="STRING" id="86630.A0A367J999"/>
<feature type="compositionally biased region" description="Polar residues" evidence="1">
    <location>
        <begin position="257"/>
        <end position="266"/>
    </location>
</feature>
<keyword evidence="4" id="KW-1185">Reference proteome</keyword>
<gene>
    <name evidence="3" type="primary">INP52_2</name>
    <name evidence="3" type="ORF">CU097_009778</name>
</gene>
<evidence type="ECO:0000313" key="3">
    <source>
        <dbReference type="EMBL" id="RCH86513.1"/>
    </source>
</evidence>
<dbReference type="GO" id="GO:0004439">
    <property type="term" value="F:phosphatidylinositol-4,5-bisphosphate 5-phosphatase activity"/>
    <property type="evidence" value="ECO:0007669"/>
    <property type="project" value="TreeGrafter"/>
</dbReference>
<name>A0A367J999_RHIAZ</name>
<reference evidence="3 4" key="1">
    <citation type="journal article" date="2018" name="G3 (Bethesda)">
        <title>Phylogenetic and Phylogenomic Definition of Rhizopus Species.</title>
        <authorList>
            <person name="Gryganskyi A.P."/>
            <person name="Golan J."/>
            <person name="Dolatabadi S."/>
            <person name="Mondo S."/>
            <person name="Robb S."/>
            <person name="Idnurm A."/>
            <person name="Muszewska A."/>
            <person name="Steczkiewicz K."/>
            <person name="Masonjones S."/>
            <person name="Liao H.L."/>
            <person name="Gajdeczka M.T."/>
            <person name="Anike F."/>
            <person name="Vuek A."/>
            <person name="Anishchenko I.M."/>
            <person name="Voigt K."/>
            <person name="de Hoog G.S."/>
            <person name="Smith M.E."/>
            <person name="Heitman J."/>
            <person name="Vilgalys R."/>
            <person name="Stajich J.E."/>
        </authorList>
    </citation>
    <scope>NUCLEOTIDE SEQUENCE [LARGE SCALE GENOMIC DNA]</scope>
    <source>
        <strain evidence="3 4">CBS 357.93</strain>
    </source>
</reference>
<dbReference type="GO" id="GO:0043813">
    <property type="term" value="F:phosphatidylinositol-3,5-bisphosphate 5-phosphatase activity"/>
    <property type="evidence" value="ECO:0007669"/>
    <property type="project" value="TreeGrafter"/>
</dbReference>
<dbReference type="InterPro" id="IPR036691">
    <property type="entry name" value="Endo/exonu/phosph_ase_sf"/>
</dbReference>
<dbReference type="EMBL" id="PJQL01001851">
    <property type="protein sequence ID" value="RCH86513.1"/>
    <property type="molecule type" value="Genomic_DNA"/>
</dbReference>
<comment type="caution">
    <text evidence="3">The sequence shown here is derived from an EMBL/GenBank/DDBJ whole genome shotgun (WGS) entry which is preliminary data.</text>
</comment>
<dbReference type="GO" id="GO:0016020">
    <property type="term" value="C:membrane"/>
    <property type="evidence" value="ECO:0007669"/>
    <property type="project" value="TreeGrafter"/>
</dbReference>
<feature type="compositionally biased region" description="Basic and acidic residues" evidence="1">
    <location>
        <begin position="225"/>
        <end position="242"/>
    </location>
</feature>
<protein>
    <submittedName>
        <fullName evidence="3">Inositol polyphosphate 5-phosphatase</fullName>
    </submittedName>
</protein>
<dbReference type="PANTHER" id="PTHR11200">
    <property type="entry name" value="INOSITOL 5-PHOSPHATASE"/>
    <property type="match status" value="1"/>
</dbReference>
<dbReference type="GO" id="GO:0046856">
    <property type="term" value="P:phosphatidylinositol dephosphorylation"/>
    <property type="evidence" value="ECO:0007669"/>
    <property type="project" value="InterPro"/>
</dbReference>
<dbReference type="Pfam" id="PF22669">
    <property type="entry name" value="Exo_endo_phos2"/>
    <property type="match status" value="1"/>
</dbReference>
<feature type="domain" description="Inositol polyphosphate-related phosphatase" evidence="2">
    <location>
        <begin position="1"/>
        <end position="161"/>
    </location>
</feature>
<dbReference type="SUPFAM" id="SSF56219">
    <property type="entry name" value="DNase I-like"/>
    <property type="match status" value="1"/>
</dbReference>
<dbReference type="SMART" id="SM00128">
    <property type="entry name" value="IPPc"/>
    <property type="match status" value="1"/>
</dbReference>
<dbReference type="InterPro" id="IPR000300">
    <property type="entry name" value="IPPc"/>
</dbReference>
<dbReference type="InterPro" id="IPR046985">
    <property type="entry name" value="IP5"/>
</dbReference>
<dbReference type="GO" id="GO:0005737">
    <property type="term" value="C:cytoplasm"/>
    <property type="evidence" value="ECO:0007669"/>
    <property type="project" value="TreeGrafter"/>
</dbReference>
<evidence type="ECO:0000256" key="1">
    <source>
        <dbReference type="SAM" id="MobiDB-lite"/>
    </source>
</evidence>
<feature type="region of interest" description="Disordered" evidence="1">
    <location>
        <begin position="215"/>
        <end position="266"/>
    </location>
</feature>